<evidence type="ECO:0000256" key="2">
    <source>
        <dbReference type="ARBA" id="ARBA00006247"/>
    </source>
</evidence>
<dbReference type="EC" id="3.4.13.-" evidence="12"/>
<keyword evidence="10" id="KW-0732">Signal</keyword>
<dbReference type="InterPro" id="IPR011650">
    <property type="entry name" value="Peptidase_M20_dimer"/>
</dbReference>
<dbReference type="SUPFAM" id="SSF53187">
    <property type="entry name" value="Zn-dependent exopeptidases"/>
    <property type="match status" value="1"/>
</dbReference>
<proteinExistence type="inferred from homology"/>
<protein>
    <submittedName>
        <fullName evidence="12">Dipeptidase D</fullName>
        <ecNumber evidence="12">3.4.13.-</ecNumber>
    </submittedName>
</protein>
<keyword evidence="6" id="KW-0862">Zinc</keyword>
<evidence type="ECO:0000256" key="9">
    <source>
        <dbReference type="ARBA" id="ARBA00023285"/>
    </source>
</evidence>
<dbReference type="GO" id="GO:0008270">
    <property type="term" value="F:zinc ion binding"/>
    <property type="evidence" value="ECO:0007669"/>
    <property type="project" value="InterPro"/>
</dbReference>
<evidence type="ECO:0000256" key="3">
    <source>
        <dbReference type="ARBA" id="ARBA00022670"/>
    </source>
</evidence>
<dbReference type="STRING" id="493475.GARC_3272"/>
<feature type="domain" description="Peptidase M20 dimerisation" evidence="11">
    <location>
        <begin position="360"/>
        <end position="397"/>
    </location>
</feature>
<dbReference type="PANTHER" id="PTHR43808:SF31">
    <property type="entry name" value="N-ACETYL-L-CITRULLINE DEACETYLASE"/>
    <property type="match status" value="1"/>
</dbReference>
<dbReference type="SUPFAM" id="SSF55031">
    <property type="entry name" value="Bacterial exopeptidase dimerisation domain"/>
    <property type="match status" value="1"/>
</dbReference>
<dbReference type="GO" id="GO:0006508">
    <property type="term" value="P:proteolysis"/>
    <property type="evidence" value="ECO:0007669"/>
    <property type="project" value="UniProtKB-KW"/>
</dbReference>
<dbReference type="InterPro" id="IPR002933">
    <property type="entry name" value="Peptidase_M20"/>
</dbReference>
<keyword evidence="9" id="KW-0170">Cobalt</keyword>
<dbReference type="EMBL" id="BAEO01000050">
    <property type="protein sequence ID" value="GAC20231.1"/>
    <property type="molecule type" value="Genomic_DNA"/>
</dbReference>
<evidence type="ECO:0000256" key="7">
    <source>
        <dbReference type="ARBA" id="ARBA00022997"/>
    </source>
</evidence>
<name>K6Y8G3_9ALTE</name>
<evidence type="ECO:0000313" key="12">
    <source>
        <dbReference type="EMBL" id="GAC20231.1"/>
    </source>
</evidence>
<organism evidence="12 13">
    <name type="scientific">Paraglaciecola arctica BSs20135</name>
    <dbReference type="NCBI Taxonomy" id="493475"/>
    <lineage>
        <taxon>Bacteria</taxon>
        <taxon>Pseudomonadati</taxon>
        <taxon>Pseudomonadota</taxon>
        <taxon>Gammaproteobacteria</taxon>
        <taxon>Alteromonadales</taxon>
        <taxon>Alteromonadaceae</taxon>
        <taxon>Paraglaciecola</taxon>
    </lineage>
</organism>
<keyword evidence="3" id="KW-0645">Protease</keyword>
<evidence type="ECO:0000256" key="6">
    <source>
        <dbReference type="ARBA" id="ARBA00022833"/>
    </source>
</evidence>
<evidence type="ECO:0000256" key="1">
    <source>
        <dbReference type="ARBA" id="ARBA00001947"/>
    </source>
</evidence>
<dbReference type="InterPro" id="IPR036264">
    <property type="entry name" value="Bact_exopeptidase_dim_dom"/>
</dbReference>
<dbReference type="Gene3D" id="3.40.630.10">
    <property type="entry name" value="Zn peptidases"/>
    <property type="match status" value="1"/>
</dbReference>
<dbReference type="eggNOG" id="COG0624">
    <property type="taxonomic scope" value="Bacteria"/>
</dbReference>
<reference evidence="12 13" key="1">
    <citation type="journal article" date="2017" name="Antonie Van Leeuwenhoek">
        <title>Rhizobium rhizosphaerae sp. nov., a novel species isolated from rice rhizosphere.</title>
        <authorList>
            <person name="Zhao J.J."/>
            <person name="Zhang J."/>
            <person name="Zhang R.J."/>
            <person name="Zhang C.W."/>
            <person name="Yin H.Q."/>
            <person name="Zhang X.X."/>
        </authorList>
    </citation>
    <scope>NUCLEOTIDE SEQUENCE [LARGE SCALE GENOMIC DNA]</scope>
    <source>
        <strain evidence="12 13">BSs20135</strain>
    </source>
</reference>
<dbReference type="GO" id="GO:0008237">
    <property type="term" value="F:metallopeptidase activity"/>
    <property type="evidence" value="ECO:0007669"/>
    <property type="project" value="UniProtKB-KW"/>
</dbReference>
<dbReference type="InterPro" id="IPR010964">
    <property type="entry name" value="M20A_pepV-rel"/>
</dbReference>
<keyword evidence="7 12" id="KW-0224">Dipeptidase</keyword>
<accession>K6Y8G3</accession>
<dbReference type="Proteomes" id="UP000006327">
    <property type="component" value="Unassembled WGS sequence"/>
</dbReference>
<dbReference type="InterPro" id="IPR050072">
    <property type="entry name" value="Peptidase_M20A"/>
</dbReference>
<dbReference type="GO" id="GO:0016805">
    <property type="term" value="F:dipeptidase activity"/>
    <property type="evidence" value="ECO:0007669"/>
    <property type="project" value="UniProtKB-KW"/>
</dbReference>
<feature type="signal peptide" evidence="10">
    <location>
        <begin position="1"/>
        <end position="21"/>
    </location>
</feature>
<dbReference type="NCBIfam" id="NF004809">
    <property type="entry name" value="PRK06156.1"/>
    <property type="match status" value="1"/>
</dbReference>
<dbReference type="GO" id="GO:0008777">
    <property type="term" value="F:acetylornithine deacetylase activity"/>
    <property type="evidence" value="ECO:0007669"/>
    <property type="project" value="TreeGrafter"/>
</dbReference>
<keyword evidence="8" id="KW-0482">Metalloprotease</keyword>
<dbReference type="Gene3D" id="3.30.70.360">
    <property type="match status" value="2"/>
</dbReference>
<dbReference type="Pfam" id="PF07687">
    <property type="entry name" value="M20_dimer"/>
    <property type="match status" value="1"/>
</dbReference>
<keyword evidence="13" id="KW-1185">Reference proteome</keyword>
<evidence type="ECO:0000259" key="11">
    <source>
        <dbReference type="Pfam" id="PF07687"/>
    </source>
</evidence>
<dbReference type="PANTHER" id="PTHR43808">
    <property type="entry name" value="ACETYLORNITHINE DEACETYLASE"/>
    <property type="match status" value="1"/>
</dbReference>
<evidence type="ECO:0000256" key="10">
    <source>
        <dbReference type="SAM" id="SignalP"/>
    </source>
</evidence>
<dbReference type="AlphaFoldDB" id="K6Y8G3"/>
<evidence type="ECO:0000313" key="13">
    <source>
        <dbReference type="Proteomes" id="UP000006327"/>
    </source>
</evidence>
<keyword evidence="5 12" id="KW-0378">Hydrolase</keyword>
<dbReference type="GO" id="GO:0006526">
    <property type="term" value="P:L-arginine biosynthetic process"/>
    <property type="evidence" value="ECO:0007669"/>
    <property type="project" value="TreeGrafter"/>
</dbReference>
<comment type="similarity">
    <text evidence="2">Belongs to the peptidase M20A family.</text>
</comment>
<comment type="caution">
    <text evidence="12">The sequence shown here is derived from an EMBL/GenBank/DDBJ whole genome shotgun (WGS) entry which is preliminary data.</text>
</comment>
<dbReference type="Pfam" id="PF01546">
    <property type="entry name" value="Peptidase_M20"/>
    <property type="match status" value="1"/>
</dbReference>
<gene>
    <name evidence="12" type="primary">pepD</name>
    <name evidence="12" type="ORF">GARC_3272</name>
</gene>
<evidence type="ECO:0000256" key="8">
    <source>
        <dbReference type="ARBA" id="ARBA00023049"/>
    </source>
</evidence>
<keyword evidence="4" id="KW-0479">Metal-binding</keyword>
<evidence type="ECO:0000256" key="4">
    <source>
        <dbReference type="ARBA" id="ARBA00022723"/>
    </source>
</evidence>
<dbReference type="NCBIfam" id="TIGR01887">
    <property type="entry name" value="dipeptidaselike"/>
    <property type="match status" value="1"/>
</dbReference>
<sequence length="584" mass="64196">MNIVIKASLLLVIGFAFTVNAATPVTNLSTELSMEIIDKVDLQDTDRFDDFLTQLLLSKLILQQETVVLAIKKYRAKESLQDTELNQLQRLLGLYTRAQYGQEAMQTLAQLVAIPTFRVEGLEQHDNPQFHKMADAIAAIAKDFNLAFRNIDNRVFEVSLKGSSKEVVGIHAHADVVQVNPSLWVLDDGTKLNPFKLTLIGDRMYGRGTEDDKNGIVVSLYAMKVIQEENIPLLRNFNLLIDTTEETASDAIPYYFARNPTPNYNLALDGGYPVVIAEKGFGIIMADFAARAGQANQAATAEIVDITGGLAINQIPAASVAKITSPMPTTLANKLNKLAETFIAANAGNFSINAIANPQGVELTVKGVSAHSSEPESGVNPVSRMFAFINYVQQQDAILKHNHITDAAGYITDNWGLGYLGKTMGIDFSHEFMGPLTNAVTLIKLDDSRLQLGVNLRIPVGRETDPFKQDILDKLAIWQKAKNVKVDFTVYLGKPMYRNPQGPWVNALLDVATENLSMPREFGSSSGGTSVHNLPNGVQFGLAMPNEKYSGHNANEFKRVNQFLLDLQIITEMIARIGQMPSLE</sequence>
<feature type="chain" id="PRO_5003899849" evidence="10">
    <location>
        <begin position="22"/>
        <end position="584"/>
    </location>
</feature>
<dbReference type="RefSeq" id="WP_007621962.1">
    <property type="nucleotide sequence ID" value="NZ_BAEO01000050.1"/>
</dbReference>
<comment type="cofactor">
    <cofactor evidence="1">
        <name>Zn(2+)</name>
        <dbReference type="ChEBI" id="CHEBI:29105"/>
    </cofactor>
</comment>
<evidence type="ECO:0000256" key="5">
    <source>
        <dbReference type="ARBA" id="ARBA00022801"/>
    </source>
</evidence>